<dbReference type="InterPro" id="IPR036390">
    <property type="entry name" value="WH_DNA-bd_sf"/>
</dbReference>
<feature type="compositionally biased region" description="Gly residues" evidence="4">
    <location>
        <begin position="148"/>
        <end position="158"/>
    </location>
</feature>
<keyword evidence="7" id="KW-1185">Reference proteome</keyword>
<feature type="compositionally biased region" description="Low complexity" evidence="4">
    <location>
        <begin position="260"/>
        <end position="279"/>
    </location>
</feature>
<dbReference type="InterPro" id="IPR023187">
    <property type="entry name" value="Tscrpt_reg_MarR-type_CS"/>
</dbReference>
<dbReference type="SMART" id="SM00347">
    <property type="entry name" value="HTH_MARR"/>
    <property type="match status" value="1"/>
</dbReference>
<comment type="caution">
    <text evidence="6">The sequence shown here is derived from an EMBL/GenBank/DDBJ whole genome shotgun (WGS) entry which is preliminary data.</text>
</comment>
<evidence type="ECO:0000256" key="4">
    <source>
        <dbReference type="SAM" id="MobiDB-lite"/>
    </source>
</evidence>
<dbReference type="PRINTS" id="PR00598">
    <property type="entry name" value="HTHMARR"/>
</dbReference>
<dbReference type="Pfam" id="PF12802">
    <property type="entry name" value="MarR_2"/>
    <property type="match status" value="1"/>
</dbReference>
<dbReference type="InterPro" id="IPR036388">
    <property type="entry name" value="WH-like_DNA-bd_sf"/>
</dbReference>
<dbReference type="PROSITE" id="PS01117">
    <property type="entry name" value="HTH_MARR_1"/>
    <property type="match status" value="1"/>
</dbReference>
<dbReference type="EMBL" id="BJVQ01000007">
    <property type="protein sequence ID" value="GEL45770.1"/>
    <property type="molecule type" value="Genomic_DNA"/>
</dbReference>
<dbReference type="Proteomes" id="UP000321723">
    <property type="component" value="Unassembled WGS sequence"/>
</dbReference>
<feature type="compositionally biased region" description="Basic and acidic residues" evidence="4">
    <location>
        <begin position="55"/>
        <end position="67"/>
    </location>
</feature>
<dbReference type="AlphaFoldDB" id="A0A511F958"/>
<accession>A0A511F958</accession>
<feature type="domain" description="HTH marR-type" evidence="5">
    <location>
        <begin position="348"/>
        <end position="481"/>
    </location>
</feature>
<sequence length="487" mass="50999">MPADHQLGDDLEDDDQRGDDGEVEVRGEQGERQYGAARRPGGALQRPHARVPHVRALERGGGAHDGPRGVTPPGGRGGGPGERRGHPDGERRAQCGAAGRPGAHDVAQRGRRVDRARAPPVQQHAAGAHRQRHRGARGHRQGPCGDVGRCGGGRAGTGGEHEDGRPRRAGAQGGGPGRRAGGEQRQRAEDERRRGAGGGEGRHEGHRAGEPEADQRHEAGAPRVSGAAAVQRRERPERGVAGQVVPAEGRDEQEDERDAGPAAQGPADDGPRGRPGAAVGTQRGAELLGVQEGGEEGEAVHRPPGYAGIFVGVLFVNELTLGRVARVDSVDRLRADWHRELPDLDVAPIAVAGRVTRIAALLDARAEAELAADGLSRGEFDLLCALRRAGRPLRASEVSTITAASGAAITKRADALVRAGLVERSVPSRDRRGVLLALTAAGRDAVDRLMPAHLAREADALAGLTPAETERLAALLSRVLVRVEGRA</sequence>
<dbReference type="SUPFAM" id="SSF46785">
    <property type="entry name" value="Winged helix' DNA-binding domain"/>
    <property type="match status" value="1"/>
</dbReference>
<dbReference type="GO" id="GO:0006950">
    <property type="term" value="P:response to stress"/>
    <property type="evidence" value="ECO:0007669"/>
    <property type="project" value="TreeGrafter"/>
</dbReference>
<evidence type="ECO:0000313" key="6">
    <source>
        <dbReference type="EMBL" id="GEL45770.1"/>
    </source>
</evidence>
<dbReference type="Gene3D" id="1.10.10.10">
    <property type="entry name" value="Winged helix-like DNA-binding domain superfamily/Winged helix DNA-binding domain"/>
    <property type="match status" value="1"/>
</dbReference>
<protein>
    <recommendedName>
        <fullName evidence="5">HTH marR-type domain-containing protein</fullName>
    </recommendedName>
</protein>
<keyword evidence="3" id="KW-0804">Transcription</keyword>
<evidence type="ECO:0000259" key="5">
    <source>
        <dbReference type="PROSITE" id="PS50995"/>
    </source>
</evidence>
<name>A0A511F958_9CELL</name>
<gene>
    <name evidence="6" type="ORF">CHO01_08860</name>
</gene>
<dbReference type="PANTHER" id="PTHR33164:SF104">
    <property type="entry name" value="TRANSCRIPTIONAL REGULATORY PROTEIN"/>
    <property type="match status" value="1"/>
</dbReference>
<dbReference type="PANTHER" id="PTHR33164">
    <property type="entry name" value="TRANSCRIPTIONAL REGULATOR, MARR FAMILY"/>
    <property type="match status" value="1"/>
</dbReference>
<feature type="compositionally biased region" description="Basic and acidic residues" evidence="4">
    <location>
        <begin position="102"/>
        <end position="117"/>
    </location>
</feature>
<evidence type="ECO:0000256" key="2">
    <source>
        <dbReference type="ARBA" id="ARBA00023125"/>
    </source>
</evidence>
<evidence type="ECO:0000256" key="3">
    <source>
        <dbReference type="ARBA" id="ARBA00023163"/>
    </source>
</evidence>
<evidence type="ECO:0000256" key="1">
    <source>
        <dbReference type="ARBA" id="ARBA00023015"/>
    </source>
</evidence>
<proteinExistence type="predicted"/>
<organism evidence="6 7">
    <name type="scientific">Cellulomonas hominis</name>
    <dbReference type="NCBI Taxonomy" id="156981"/>
    <lineage>
        <taxon>Bacteria</taxon>
        <taxon>Bacillati</taxon>
        <taxon>Actinomycetota</taxon>
        <taxon>Actinomycetes</taxon>
        <taxon>Micrococcales</taxon>
        <taxon>Cellulomonadaceae</taxon>
        <taxon>Cellulomonas</taxon>
    </lineage>
</organism>
<dbReference type="InterPro" id="IPR000835">
    <property type="entry name" value="HTH_MarR-typ"/>
</dbReference>
<reference evidence="6 7" key="1">
    <citation type="submission" date="2019-07" db="EMBL/GenBank/DDBJ databases">
        <title>Whole genome shotgun sequence of Cellulomonas hominis NBRC 16055.</title>
        <authorList>
            <person name="Hosoyama A."/>
            <person name="Uohara A."/>
            <person name="Ohji S."/>
            <person name="Ichikawa N."/>
        </authorList>
    </citation>
    <scope>NUCLEOTIDE SEQUENCE [LARGE SCALE GENOMIC DNA]</scope>
    <source>
        <strain evidence="6 7">NBRC 16055</strain>
    </source>
</reference>
<dbReference type="GO" id="GO:0003700">
    <property type="term" value="F:DNA-binding transcription factor activity"/>
    <property type="evidence" value="ECO:0007669"/>
    <property type="project" value="InterPro"/>
</dbReference>
<dbReference type="PROSITE" id="PS50995">
    <property type="entry name" value="HTH_MARR_2"/>
    <property type="match status" value="1"/>
</dbReference>
<feature type="region of interest" description="Disordered" evidence="4">
    <location>
        <begin position="1"/>
        <end position="279"/>
    </location>
</feature>
<evidence type="ECO:0000313" key="7">
    <source>
        <dbReference type="Proteomes" id="UP000321723"/>
    </source>
</evidence>
<keyword evidence="2" id="KW-0238">DNA-binding</keyword>
<feature type="compositionally biased region" description="Basic residues" evidence="4">
    <location>
        <begin position="127"/>
        <end position="140"/>
    </location>
</feature>
<keyword evidence="1" id="KW-0805">Transcription regulation</keyword>
<feature type="compositionally biased region" description="Basic and acidic residues" evidence="4">
    <location>
        <begin position="180"/>
        <end position="220"/>
    </location>
</feature>
<feature type="compositionally biased region" description="Basic and acidic residues" evidence="4">
    <location>
        <begin position="18"/>
        <end position="31"/>
    </location>
</feature>
<dbReference type="InterPro" id="IPR039422">
    <property type="entry name" value="MarR/SlyA-like"/>
</dbReference>
<dbReference type="GO" id="GO:0003677">
    <property type="term" value="F:DNA binding"/>
    <property type="evidence" value="ECO:0007669"/>
    <property type="project" value="UniProtKB-KW"/>
</dbReference>
<feature type="compositionally biased region" description="Basic and acidic residues" evidence="4">
    <location>
        <begin position="81"/>
        <end position="93"/>
    </location>
</feature>